<dbReference type="PANTHER" id="PTHR43861">
    <property type="entry name" value="TRANS-ACONITATE 2-METHYLTRANSFERASE-RELATED"/>
    <property type="match status" value="1"/>
</dbReference>
<proteinExistence type="predicted"/>
<dbReference type="InterPro" id="IPR029063">
    <property type="entry name" value="SAM-dependent_MTases_sf"/>
</dbReference>
<sequence>MMVCRDTFIHHFGSVSFKAKPDNSYTDLMSKNQEKFRQKWGFHSGYATQINYALIDRIDKSQEATFKVLELGCGCGATLLQIKNKYPNVELHGMDINESAIDIASYFANAVVGDVEKDLNYPDAYFDYILLPEILEYVADPYALLAGVRKYLKQDGVILTKIHNAMFYEDILEFVNGQFKSEYIGYPYQIPKHHFGYIEIHNLFTRVGYDNIQYIGEVEQALTAEQEAQIDQIIQLSNYDDDAKSQYVVKDYLVICRQHAQSPLDDLTPQNDDFVPQIVTLLVADAIGVDDVIAYIDTNETITQDRSELYNHLAIELYNHEKYDLVLPLFQNGLKWNKANEELLSNMGIMLYNFGEKKLAVHYLTQIQHPDLDIENLIIEIQQGLNGE</sequence>
<comment type="caution">
    <text evidence="1">The sequence shown here is derived from an EMBL/GenBank/DDBJ whole genome shotgun (WGS) entry which is preliminary data.</text>
</comment>
<evidence type="ECO:0000313" key="1">
    <source>
        <dbReference type="EMBL" id="OMP13453.1"/>
    </source>
</evidence>
<protein>
    <submittedName>
        <fullName evidence="1">Tetratricopeptide-like helical</fullName>
    </submittedName>
</protein>
<dbReference type="Gene3D" id="3.40.50.150">
    <property type="entry name" value="Vaccinia Virus protein VP39"/>
    <property type="match status" value="1"/>
</dbReference>
<dbReference type="SUPFAM" id="SSF48452">
    <property type="entry name" value="TPR-like"/>
    <property type="match status" value="1"/>
</dbReference>
<organism evidence="1 2">
    <name type="scientific">Corchorus olitorius</name>
    <dbReference type="NCBI Taxonomy" id="93759"/>
    <lineage>
        <taxon>Eukaryota</taxon>
        <taxon>Viridiplantae</taxon>
        <taxon>Streptophyta</taxon>
        <taxon>Embryophyta</taxon>
        <taxon>Tracheophyta</taxon>
        <taxon>Spermatophyta</taxon>
        <taxon>Magnoliopsida</taxon>
        <taxon>eudicotyledons</taxon>
        <taxon>Gunneridae</taxon>
        <taxon>Pentapetalae</taxon>
        <taxon>rosids</taxon>
        <taxon>malvids</taxon>
        <taxon>Malvales</taxon>
        <taxon>Malvaceae</taxon>
        <taxon>Grewioideae</taxon>
        <taxon>Apeibeae</taxon>
        <taxon>Corchorus</taxon>
    </lineage>
</organism>
<accession>A0A1R3L265</accession>
<dbReference type="SUPFAM" id="SSF53335">
    <property type="entry name" value="S-adenosyl-L-methionine-dependent methyltransferases"/>
    <property type="match status" value="1"/>
</dbReference>
<dbReference type="Gene3D" id="1.25.40.10">
    <property type="entry name" value="Tetratricopeptide repeat domain"/>
    <property type="match status" value="1"/>
</dbReference>
<keyword evidence="2" id="KW-1185">Reference proteome</keyword>
<dbReference type="PANTHER" id="PTHR43861:SF6">
    <property type="entry name" value="METHYLTRANSFERASE TYPE 11"/>
    <property type="match status" value="1"/>
</dbReference>
<reference evidence="2" key="1">
    <citation type="submission" date="2013-09" db="EMBL/GenBank/DDBJ databases">
        <title>Corchorus olitorius genome sequencing.</title>
        <authorList>
            <person name="Alam M."/>
            <person name="Haque M.S."/>
            <person name="Islam M.S."/>
            <person name="Emdad E.M."/>
            <person name="Islam M.M."/>
            <person name="Ahmed B."/>
            <person name="Halim A."/>
            <person name="Hossen Q.M.M."/>
            <person name="Hossain M.Z."/>
            <person name="Ahmed R."/>
            <person name="Khan M.M."/>
            <person name="Islam R."/>
            <person name="Rashid M.M."/>
            <person name="Khan S.A."/>
            <person name="Rahman M.S."/>
            <person name="Alam M."/>
            <person name="Yahiya A.S."/>
            <person name="Khan M.S."/>
            <person name="Azam M.S."/>
            <person name="Haque T."/>
            <person name="Lashkar M.Z.H."/>
            <person name="Akhand A.I."/>
            <person name="Morshed G."/>
            <person name="Roy S."/>
            <person name="Uddin K.S."/>
            <person name="Rabeya T."/>
            <person name="Hossain A.S."/>
            <person name="Chowdhury A."/>
            <person name="Snigdha A.R."/>
            <person name="Mortoza M.S."/>
            <person name="Matin S.A."/>
            <person name="Hoque S.M.E."/>
            <person name="Islam M.K."/>
            <person name="Roy D.K."/>
            <person name="Haider R."/>
            <person name="Moosa M.M."/>
            <person name="Elias S.M."/>
            <person name="Hasan A.M."/>
            <person name="Jahan S."/>
            <person name="Shafiuddin M."/>
            <person name="Mahmood N."/>
            <person name="Shommy N.S."/>
        </authorList>
    </citation>
    <scope>NUCLEOTIDE SEQUENCE [LARGE SCALE GENOMIC DNA]</scope>
    <source>
        <strain evidence="2">cv. O-4</strain>
    </source>
</reference>
<dbReference type="Pfam" id="PF13489">
    <property type="entry name" value="Methyltransf_23"/>
    <property type="match status" value="1"/>
</dbReference>
<dbReference type="InterPro" id="IPR011990">
    <property type="entry name" value="TPR-like_helical_dom_sf"/>
</dbReference>
<evidence type="ECO:0000313" key="2">
    <source>
        <dbReference type="Proteomes" id="UP000187203"/>
    </source>
</evidence>
<dbReference type="EMBL" id="AWUE01004255">
    <property type="protein sequence ID" value="OMP13453.1"/>
    <property type="molecule type" value="Genomic_DNA"/>
</dbReference>
<dbReference type="CDD" id="cd02440">
    <property type="entry name" value="AdoMet_MTases"/>
    <property type="match status" value="1"/>
</dbReference>
<dbReference type="Proteomes" id="UP000187203">
    <property type="component" value="Unassembled WGS sequence"/>
</dbReference>
<gene>
    <name evidence="1" type="ORF">COLO4_01658</name>
</gene>
<name>A0A1R3L265_9ROSI</name>
<dbReference type="OrthoDB" id="2013972at2759"/>
<dbReference type="AlphaFoldDB" id="A0A1R3L265"/>